<sequence length="170" mass="19132">MAKKYVTLHEINDGHAPDNNTALFESKKRKQEVIIIGDEENGKRKKAKKLETRGAVLNAAIKEHLDENVEVEQKCPNIDDIADDDISYKRFPLESLTDNDSKNDQANNEYHKTEDLESGIKDMFKGRDSIISAGVSVEDVVVNSADDNFELSLALFLFLFFLLANSENQA</sequence>
<accession>A0AAN7DHZ3</accession>
<dbReference type="AlphaFoldDB" id="A0AAN7DHZ3"/>
<name>A0AAN7DHZ3_9FUNG</name>
<organism evidence="1 2">
    <name type="scientific">Mucor velutinosus</name>
    <dbReference type="NCBI Taxonomy" id="708070"/>
    <lineage>
        <taxon>Eukaryota</taxon>
        <taxon>Fungi</taxon>
        <taxon>Fungi incertae sedis</taxon>
        <taxon>Mucoromycota</taxon>
        <taxon>Mucoromycotina</taxon>
        <taxon>Mucoromycetes</taxon>
        <taxon>Mucorales</taxon>
        <taxon>Mucorineae</taxon>
        <taxon>Mucoraceae</taxon>
        <taxon>Mucor</taxon>
    </lineage>
</organism>
<protein>
    <submittedName>
        <fullName evidence="1">Meiosis-specific transcription factor ndt80</fullName>
    </submittedName>
</protein>
<proteinExistence type="predicted"/>
<dbReference type="GeneID" id="89943959"/>
<evidence type="ECO:0000313" key="1">
    <source>
        <dbReference type="EMBL" id="KAK4516929.1"/>
    </source>
</evidence>
<dbReference type="Proteomes" id="UP001304243">
    <property type="component" value="Unassembled WGS sequence"/>
</dbReference>
<reference evidence="1 2" key="1">
    <citation type="submission" date="2022-11" db="EMBL/GenBank/DDBJ databases">
        <title>Mucor velutinosus strain NIH1002 WGS.</title>
        <authorList>
            <person name="Subramanian P."/>
            <person name="Mullikin J.C."/>
            <person name="Segre J.A."/>
            <person name="Zelazny A.M."/>
        </authorList>
    </citation>
    <scope>NUCLEOTIDE SEQUENCE [LARGE SCALE GENOMIC DNA]</scope>
    <source>
        <strain evidence="1 2">NIH1002</strain>
    </source>
</reference>
<keyword evidence="2" id="KW-1185">Reference proteome</keyword>
<gene>
    <name evidence="1" type="primary">NDT80</name>
    <name evidence="1" type="ORF">ATC70_000257</name>
</gene>
<dbReference type="EMBL" id="JASEJX010000013">
    <property type="protein sequence ID" value="KAK4516929.1"/>
    <property type="molecule type" value="Genomic_DNA"/>
</dbReference>
<evidence type="ECO:0000313" key="2">
    <source>
        <dbReference type="Proteomes" id="UP001304243"/>
    </source>
</evidence>
<comment type="caution">
    <text evidence="1">The sequence shown here is derived from an EMBL/GenBank/DDBJ whole genome shotgun (WGS) entry which is preliminary data.</text>
</comment>
<dbReference type="RefSeq" id="XP_064683595.1">
    <property type="nucleotide sequence ID" value="XM_064819675.1"/>
</dbReference>